<dbReference type="InterPro" id="IPR014001">
    <property type="entry name" value="Helicase_ATP-bd"/>
</dbReference>
<dbReference type="Gene3D" id="3.40.50.300">
    <property type="entry name" value="P-loop containing nucleotide triphosphate hydrolases"/>
    <property type="match status" value="2"/>
</dbReference>
<organism evidence="2 3">
    <name type="scientific">Mycolicibacterium iranicum</name>
    <name type="common">Mycobacterium iranicum</name>
    <dbReference type="NCBI Taxonomy" id="912594"/>
    <lineage>
        <taxon>Bacteria</taxon>
        <taxon>Bacillati</taxon>
        <taxon>Actinomycetota</taxon>
        <taxon>Actinomycetes</taxon>
        <taxon>Mycobacteriales</taxon>
        <taxon>Mycobacteriaceae</taxon>
        <taxon>Mycolicibacterium</taxon>
    </lineage>
</organism>
<name>A0ABT4HKJ9_MYCIR</name>
<dbReference type="PANTHER" id="PTHR41313:SF1">
    <property type="entry name" value="DNA METHYLASE ADENINE-SPECIFIC DOMAIN-CONTAINING PROTEIN"/>
    <property type="match status" value="1"/>
</dbReference>
<feature type="domain" description="Helicase C-terminal" evidence="1">
    <location>
        <begin position="1181"/>
        <end position="1361"/>
    </location>
</feature>
<dbReference type="GO" id="GO:0008168">
    <property type="term" value="F:methyltransferase activity"/>
    <property type="evidence" value="ECO:0007669"/>
    <property type="project" value="UniProtKB-KW"/>
</dbReference>
<gene>
    <name evidence="2" type="ORF">OY187_22040</name>
</gene>
<dbReference type="PROSITE" id="PS51194">
    <property type="entry name" value="HELICASE_CTER"/>
    <property type="match status" value="1"/>
</dbReference>
<dbReference type="InterPro" id="IPR027417">
    <property type="entry name" value="P-loop_NTPase"/>
</dbReference>
<evidence type="ECO:0000259" key="1">
    <source>
        <dbReference type="PROSITE" id="PS51194"/>
    </source>
</evidence>
<dbReference type="CDD" id="cd02440">
    <property type="entry name" value="AdoMet_MTases"/>
    <property type="match status" value="1"/>
</dbReference>
<dbReference type="SMART" id="SM00487">
    <property type="entry name" value="DEXDc"/>
    <property type="match status" value="1"/>
</dbReference>
<dbReference type="PROSITE" id="PS00018">
    <property type="entry name" value="EF_HAND_1"/>
    <property type="match status" value="1"/>
</dbReference>
<dbReference type="RefSeq" id="WP_268787252.1">
    <property type="nucleotide sequence ID" value="NZ_JAPQYE010000011.1"/>
</dbReference>
<evidence type="ECO:0000313" key="3">
    <source>
        <dbReference type="Proteomes" id="UP001084650"/>
    </source>
</evidence>
<dbReference type="EMBL" id="JAPQYE010000011">
    <property type="protein sequence ID" value="MCZ0730737.1"/>
    <property type="molecule type" value="Genomic_DNA"/>
</dbReference>
<reference evidence="2" key="1">
    <citation type="submission" date="2022-12" db="EMBL/GenBank/DDBJ databases">
        <title>Whole genome sequence of Mycolicibacterium iranicum strain SBH312.</title>
        <authorList>
            <person name="Jani J."/>
            <person name="Arifin Mustapha Z."/>
            <person name="Ahmed K."/>
            <person name="Kai Ling C."/>
        </authorList>
    </citation>
    <scope>NUCLEOTIDE SEQUENCE</scope>
    <source>
        <strain evidence="2">SBH312</strain>
    </source>
</reference>
<dbReference type="SUPFAM" id="SSF52540">
    <property type="entry name" value="P-loop containing nucleoside triphosphate hydrolases"/>
    <property type="match status" value="2"/>
</dbReference>
<protein>
    <submittedName>
        <fullName evidence="2">Methyltransferase domain-containing protein</fullName>
    </submittedName>
</protein>
<dbReference type="InterPro" id="IPR052933">
    <property type="entry name" value="DNA_Protect_Modify"/>
</dbReference>
<dbReference type="PRINTS" id="PR00507">
    <property type="entry name" value="N12N6MTFRASE"/>
</dbReference>
<dbReference type="Gene3D" id="3.40.50.150">
    <property type="entry name" value="Vaccinia Virus protein VP39"/>
    <property type="match status" value="1"/>
</dbReference>
<evidence type="ECO:0000313" key="2">
    <source>
        <dbReference type="EMBL" id="MCZ0730737.1"/>
    </source>
</evidence>
<dbReference type="InterPro" id="IPR001650">
    <property type="entry name" value="Helicase_C-like"/>
</dbReference>
<dbReference type="InterPro" id="IPR013216">
    <property type="entry name" value="Methyltransf_11"/>
</dbReference>
<dbReference type="SUPFAM" id="SSF53335">
    <property type="entry name" value="S-adenosyl-L-methionine-dependent methyltransferases"/>
    <property type="match status" value="1"/>
</dbReference>
<dbReference type="InterPro" id="IPR029063">
    <property type="entry name" value="SAM-dependent_MTases_sf"/>
</dbReference>
<proteinExistence type="predicted"/>
<dbReference type="GO" id="GO:0032259">
    <property type="term" value="P:methylation"/>
    <property type="evidence" value="ECO:0007669"/>
    <property type="project" value="UniProtKB-KW"/>
</dbReference>
<keyword evidence="2" id="KW-0808">Transferase</keyword>
<dbReference type="InterPro" id="IPR018247">
    <property type="entry name" value="EF_Hand_1_Ca_BS"/>
</dbReference>
<dbReference type="Pfam" id="PF08241">
    <property type="entry name" value="Methyltransf_11"/>
    <property type="match status" value="1"/>
</dbReference>
<keyword evidence="3" id="KW-1185">Reference proteome</keyword>
<accession>A0ABT4HKJ9</accession>
<sequence length="1594" mass="172749">MSVVSLAGPLRVRGEGPVSLARRVVAAAGVVRDLDGGVPDDRQRAVLAAFPGWGPVAKVFDAQPEGVWAEIADELDEIAGEAVGAAARVVDTSYFTPAALVAHIYGVLCAAGFAGGSVLDLGCGSGAFLEHAPQDLPIAYTGVEADPLSGAIARALHPGATIVTGELQRVSLPHRRFDAAVGNVPFSSARVHDGACSFYGPLHEYFIRRAVDAVRPGGYVVVVTSRHTLDGARALSSAIGARADLLAAVRLPSGYFGGVGTDVVADVLVLRVRDGDDEQLGWSAGDGAGAVTLEQTVSGRLCRERVSAFWAAHPDLVAGRMALTGFDRQPLRVHAQDPAAAVEAAFAAVAPRLVAYGVDSDAVDDLGEVRLTDDEGRKEGSFHLVDAQVVQVVDGALEPVKRPTAELRALIGLRDAAVALIEAEADWDTPDDVLEPCRAQCALAYAQYVERFGALNRGVATTGKPDPETGMPRLGWRAATLSGFRRDPDAALVFALEVFDQDSGEAEPAPILTRRVNKRPQPVTSADTPGEALSVCLGEGRGLDLDRVAALLGLTDAERAFDLLGDLVYREPNSGRPVLARDYLSGDVRSKLREALAAAAADSRYERNVTALEAVQPAWLGRDEIRIELGSPWVGAGDVADFCREVFGARARVDHIAPLAAWDVEGSRRSMAAQAQIDYCTERMDGFELLQIGLNGAAPVVWDEVYDSESRTRRRVRNADQTEAAEQKLAAIQERFSVWVWESAERERRIVETYNDTMNARVLRHHDGSHLTFQSLAHGIELWPWQRDFVDRAVSTPAAFCAHEVGLGKTLTAVATAMTMRQFGIVNRVGLIVPNHLIEQATRQAYQAWPAGRFLIVTRNDLHGDARRRFAARCATGDWDLVIMTHETFSSIPVPARVERQWLEDQLGELENYGRTVGHAGKRIAAAVRALQGKIERLRSAYNDPQAVMFSHLGLDYLIVDEADKFRRLPVTTRAEGFSLGSSKRALDLFLKIAMLRRAHPDRPHACLMTGTPFTNTLAEGFVWQQMLAPDQLDRTGLGHFDAWAAQFVRYEVLIETSPDGAGFRSRRRPSVIQNVPELRVMLAEFMSMVRADSVGLARPEVRRHTEVTTPTPRQQAFMDTLVTRADALRKRVVSADADNMLLICGDGRKVALDPHLVGIDSAADRGGDLSEEHRSDTAPKLRAVADRVAEIHHTTRDLVYRGSATPGAFQLVLCDLGTPRPGDTQSYGRLREALIARGVSAAMIRFAHEATTPKAREALFAGCRDGRVAVLIGSTPKVGIGTNIQNRLHSLHHVDPTWTAAAWEQRNGRAVRNGNQHDVVDIYSYVTEGTFDAYMFGIVERKARGFEQLYRVDGQAREIEDLSGDGTLSFGELKAAAAGNDLLLRQHELATKVRKLRLAHVTVQQNVKTLLSQAARAEAGQQAADERIDRLGQFAAHSSGMAAIDLSVVAERACTQSEPGRVFSGYGRDWSDGRVRIRIEDSDPGRRLVLSFEYRTLWAEAVPGRVWRRGAGAVNAWSEAMVAAWIGGIDDELGETRARSGEYAEQAATARAVIAGTDLAEPADLAAARSELAEVNAAIAAELSDTEGQHTAA</sequence>
<dbReference type="Proteomes" id="UP001084650">
    <property type="component" value="Unassembled WGS sequence"/>
</dbReference>
<keyword evidence="2" id="KW-0489">Methyltransferase</keyword>
<dbReference type="PANTHER" id="PTHR41313">
    <property type="entry name" value="ADENINE-SPECIFIC METHYLTRANSFERASE"/>
    <property type="match status" value="1"/>
</dbReference>
<comment type="caution">
    <text evidence="2">The sequence shown here is derived from an EMBL/GenBank/DDBJ whole genome shotgun (WGS) entry which is preliminary data.</text>
</comment>